<feature type="domain" description="Endoribonuclease YicC-like N-terminal" evidence="7">
    <location>
        <begin position="2"/>
        <end position="159"/>
    </location>
</feature>
<feature type="coiled-coil region" evidence="6">
    <location>
        <begin position="159"/>
        <end position="186"/>
    </location>
</feature>
<dbReference type="EMBL" id="JBFNFH010000005">
    <property type="protein sequence ID" value="MFM1524711.1"/>
    <property type="molecule type" value="Genomic_DNA"/>
</dbReference>
<dbReference type="GO" id="GO:0016787">
    <property type="term" value="F:hydrolase activity"/>
    <property type="evidence" value="ECO:0007669"/>
    <property type="project" value="UniProtKB-KW"/>
</dbReference>
<reference evidence="9 10" key="1">
    <citation type="journal article" date="2024" name="Front. Microbiol.">
        <title>Pangenomic and biochemical analyses of Helcococcus ovis reveal widespread tetracycline resistance and a novel bacterial species, Helcococcus bovis.</title>
        <authorList>
            <person name="Cunha F."/>
            <person name="Zhai Y."/>
            <person name="Casaro S."/>
            <person name="Jones K.L."/>
            <person name="Hernandez M."/>
            <person name="Bisinotto R.S."/>
            <person name="Kariyawasam S."/>
            <person name="Brown M.B."/>
            <person name="Phillips A."/>
            <person name="Jeong K.C."/>
            <person name="Galvao K.N."/>
        </authorList>
    </citation>
    <scope>NUCLEOTIDE SEQUENCE [LARGE SCALE GENOMIC DNA]</scope>
    <source>
        <strain evidence="9 10">KG197</strain>
    </source>
</reference>
<keyword evidence="10" id="KW-1185">Reference proteome</keyword>
<dbReference type="RefSeq" id="WP_408126417.1">
    <property type="nucleotide sequence ID" value="NZ_JBFNFH010000005.1"/>
</dbReference>
<comment type="cofactor">
    <cofactor evidence="1">
        <name>a divalent metal cation</name>
        <dbReference type="ChEBI" id="CHEBI:60240"/>
    </cofactor>
</comment>
<dbReference type="PANTHER" id="PTHR30636">
    <property type="entry name" value="UPF0701 PROTEIN YICC"/>
    <property type="match status" value="1"/>
</dbReference>
<organism evidence="9 10">
    <name type="scientific">Helcococcus bovis</name>
    <dbReference type="NCBI Taxonomy" id="3153252"/>
    <lineage>
        <taxon>Bacteria</taxon>
        <taxon>Bacillati</taxon>
        <taxon>Bacillota</taxon>
        <taxon>Tissierellia</taxon>
        <taxon>Tissierellales</taxon>
        <taxon>Peptoniphilaceae</taxon>
        <taxon>Helcococcus</taxon>
    </lineage>
</organism>
<keyword evidence="3" id="KW-0255">Endonuclease</keyword>
<evidence type="ECO:0000256" key="5">
    <source>
        <dbReference type="ARBA" id="ARBA00035648"/>
    </source>
</evidence>
<gene>
    <name evidence="9" type="ORF">ABGF40_03400</name>
</gene>
<dbReference type="Pfam" id="PF03755">
    <property type="entry name" value="YicC-like_N"/>
    <property type="match status" value="1"/>
</dbReference>
<dbReference type="PANTHER" id="PTHR30636:SF3">
    <property type="entry name" value="UPF0701 PROTEIN YICC"/>
    <property type="match status" value="1"/>
</dbReference>
<evidence type="ECO:0000256" key="4">
    <source>
        <dbReference type="ARBA" id="ARBA00022801"/>
    </source>
</evidence>
<accession>A0ABW9F6T5</accession>
<protein>
    <submittedName>
        <fullName evidence="9">YicC/YloC family endoribonuclease</fullName>
        <ecNumber evidence="9">3.1.-.-</ecNumber>
    </submittedName>
</protein>
<comment type="caution">
    <text evidence="9">The sequence shown here is derived from an EMBL/GenBank/DDBJ whole genome shotgun (WGS) entry which is preliminary data.</text>
</comment>
<name>A0ABW9F6T5_9FIRM</name>
<evidence type="ECO:0000313" key="9">
    <source>
        <dbReference type="EMBL" id="MFM1524711.1"/>
    </source>
</evidence>
<evidence type="ECO:0000256" key="1">
    <source>
        <dbReference type="ARBA" id="ARBA00001968"/>
    </source>
</evidence>
<evidence type="ECO:0000259" key="8">
    <source>
        <dbReference type="Pfam" id="PF08340"/>
    </source>
</evidence>
<sequence>MIKSMTGFGKSHFQDENINFNIEIKTVNSRYLDINIKMPNQLNFLEDKIKTIIKSYVNRGRVDVFIKSDSRNIGKSNIVVDLDSAKKMYDSLRLISDYLSLSNEKSEPNLSEILKNEDILTYESQDLDEEYLLNIVKDTIEIALSDVLRMRTFEGENLYKDLNSNIEKLNVYVDEVNRNISGIKEELRVKIYKNISEILEKNIIDEDRLANEIVYYADKVDINEEITRLYSHIAHFKKMLESFDTVGKKLDFITQELLRETNTIASKSSKIEIINLVIEMKTIIEKIKEQVQNIE</sequence>
<evidence type="ECO:0000259" key="7">
    <source>
        <dbReference type="Pfam" id="PF03755"/>
    </source>
</evidence>
<dbReference type="Proteomes" id="UP001629536">
    <property type="component" value="Unassembled WGS sequence"/>
</dbReference>
<evidence type="ECO:0000313" key="10">
    <source>
        <dbReference type="Proteomes" id="UP001629536"/>
    </source>
</evidence>
<keyword evidence="6" id="KW-0175">Coiled coil</keyword>
<evidence type="ECO:0000256" key="3">
    <source>
        <dbReference type="ARBA" id="ARBA00022759"/>
    </source>
</evidence>
<dbReference type="InterPro" id="IPR005229">
    <property type="entry name" value="YicC/YloC-like"/>
</dbReference>
<dbReference type="Pfam" id="PF08340">
    <property type="entry name" value="YicC-like_C"/>
    <property type="match status" value="1"/>
</dbReference>
<keyword evidence="2" id="KW-0540">Nuclease</keyword>
<evidence type="ECO:0000256" key="2">
    <source>
        <dbReference type="ARBA" id="ARBA00022722"/>
    </source>
</evidence>
<dbReference type="NCBIfam" id="TIGR00255">
    <property type="entry name" value="YicC/YloC family endoribonuclease"/>
    <property type="match status" value="1"/>
</dbReference>
<dbReference type="InterPro" id="IPR013551">
    <property type="entry name" value="YicC-like_C"/>
</dbReference>
<dbReference type="InterPro" id="IPR013527">
    <property type="entry name" value="YicC-like_N"/>
</dbReference>
<feature type="domain" description="Endoribonuclease YicC-like C-terminal" evidence="8">
    <location>
        <begin position="180"/>
        <end position="295"/>
    </location>
</feature>
<proteinExistence type="inferred from homology"/>
<comment type="similarity">
    <text evidence="5">Belongs to the YicC/YloC family.</text>
</comment>
<dbReference type="EC" id="3.1.-.-" evidence="9"/>
<keyword evidence="4 9" id="KW-0378">Hydrolase</keyword>
<evidence type="ECO:0000256" key="6">
    <source>
        <dbReference type="SAM" id="Coils"/>
    </source>
</evidence>